<reference evidence="1 2" key="1">
    <citation type="journal article" date="2015" name="Nature">
        <title>rRNA introns, odd ribosomes, and small enigmatic genomes across a large radiation of phyla.</title>
        <authorList>
            <person name="Brown C.T."/>
            <person name="Hug L.A."/>
            <person name="Thomas B.C."/>
            <person name="Sharon I."/>
            <person name="Castelle C.J."/>
            <person name="Singh A."/>
            <person name="Wilkins M.J."/>
            <person name="Williams K.H."/>
            <person name="Banfield J.F."/>
        </authorList>
    </citation>
    <scope>NUCLEOTIDE SEQUENCE [LARGE SCALE GENOMIC DNA]</scope>
</reference>
<evidence type="ECO:0000313" key="2">
    <source>
        <dbReference type="Proteomes" id="UP000034588"/>
    </source>
</evidence>
<gene>
    <name evidence="1" type="ORF">UY48_C0013G0038</name>
</gene>
<organism evidence="1 2">
    <name type="scientific">Candidatus Gottesmanbacteria bacterium GW2011_GWB1_49_7</name>
    <dbReference type="NCBI Taxonomy" id="1618448"/>
    <lineage>
        <taxon>Bacteria</taxon>
        <taxon>Candidatus Gottesmaniibacteriota</taxon>
    </lineage>
</organism>
<name>A0A0G1YA26_9BACT</name>
<accession>A0A0G1YA26</accession>
<protein>
    <submittedName>
        <fullName evidence="1">Uncharacterized protein</fullName>
    </submittedName>
</protein>
<proteinExistence type="predicted"/>
<dbReference type="AlphaFoldDB" id="A0A0G1YA26"/>
<sequence length="252" mass="29313">MKWNDEMFEKIMLSYKNLLNNGWIKPPVRTLLYQLMGDYPDWDKKHYGQLCSFMQRKKDEGKLEYGLFSSSSGGAHTLVPTQKKIDEQIELWKNTTPVRLHKDNCLWLIFHEHEGMIPTLKKMFDYEVGSFSSQGQIRHEHLHEVMSEAEETLTELGGDEIRVIGIADYDIYGAKNIENGQGHIIRNHSEWIESNFTATFILYGITENQIKKVGLDANDEHQFDGWLQRYGLQAFRRDIRKLIGMNLKGGDA</sequence>
<comment type="caution">
    <text evidence="1">The sequence shown here is derived from an EMBL/GenBank/DDBJ whole genome shotgun (WGS) entry which is preliminary data.</text>
</comment>
<evidence type="ECO:0000313" key="1">
    <source>
        <dbReference type="EMBL" id="KKW11757.1"/>
    </source>
</evidence>
<dbReference type="Proteomes" id="UP000034588">
    <property type="component" value="Unassembled WGS sequence"/>
</dbReference>
<dbReference type="EMBL" id="LCQD01000013">
    <property type="protein sequence ID" value="KKW11757.1"/>
    <property type="molecule type" value="Genomic_DNA"/>
</dbReference>